<gene>
    <name evidence="2" type="ORF">G1C97_0854</name>
</gene>
<proteinExistence type="predicted"/>
<dbReference type="EMBL" id="JAAIIG010000003">
    <property type="protein sequence ID" value="NMM97905.1"/>
    <property type="molecule type" value="Genomic_DNA"/>
</dbReference>
<organism evidence="2 3">
    <name type="scientific">Bifidobacterium olomucense</name>
    <dbReference type="NCBI Taxonomy" id="2675324"/>
    <lineage>
        <taxon>Bacteria</taxon>
        <taxon>Bacillati</taxon>
        <taxon>Actinomycetota</taxon>
        <taxon>Actinomycetes</taxon>
        <taxon>Bifidobacteriales</taxon>
        <taxon>Bifidobacteriaceae</taxon>
        <taxon>Bifidobacterium</taxon>
    </lineage>
</organism>
<reference evidence="2 3" key="1">
    <citation type="submission" date="2020-02" db="EMBL/GenBank/DDBJ databases">
        <title>Characterization of phylogenetic diversity of novel bifidobacterial species isolated in Czech ZOOs.</title>
        <authorList>
            <person name="Lugli G.A."/>
            <person name="Vera N.B."/>
            <person name="Ventura M."/>
        </authorList>
    </citation>
    <scope>NUCLEOTIDE SEQUENCE [LARGE SCALE GENOMIC DNA]</scope>
    <source>
        <strain evidence="2 3">DSM 109959</strain>
    </source>
</reference>
<keyword evidence="3" id="KW-1185">Reference proteome</keyword>
<dbReference type="Proteomes" id="UP000543419">
    <property type="component" value="Unassembled WGS sequence"/>
</dbReference>
<feature type="region of interest" description="Disordered" evidence="1">
    <location>
        <begin position="46"/>
        <end position="65"/>
    </location>
</feature>
<dbReference type="RefSeq" id="WP_169240703.1">
    <property type="nucleotide sequence ID" value="NZ_JAAIIG010000003.1"/>
</dbReference>
<dbReference type="AlphaFoldDB" id="A0A7Y0HV54"/>
<evidence type="ECO:0000313" key="2">
    <source>
        <dbReference type="EMBL" id="NMM97905.1"/>
    </source>
</evidence>
<protein>
    <submittedName>
        <fullName evidence="2">Uncharacterized protein</fullName>
    </submittedName>
</protein>
<sequence length="224" mass="24334">MLGLVIAALVVAATTFAVTFAVGRVTKDPTTDQTYLALAAKTKEVEANTAENRKETKRLTEQRDDLREQVAEQRKHAAEDKKLYRQYVGDAAAGKTAITVESISPDVDPFYTYIGGEGLDKYYYPKFTVKNTSGHVIFNANVDYNVIGTDGKILVSDENAYVSNVVVYPGKTVVLEGMLKDAGFSGATIRPTSFSATVPDPKYDDATTTDKGQFGNDVKTVVIP</sequence>
<accession>A0A7Y0HV54</accession>
<evidence type="ECO:0000313" key="3">
    <source>
        <dbReference type="Proteomes" id="UP000543419"/>
    </source>
</evidence>
<evidence type="ECO:0000256" key="1">
    <source>
        <dbReference type="SAM" id="MobiDB-lite"/>
    </source>
</evidence>
<name>A0A7Y0HV54_9BIFI</name>
<comment type="caution">
    <text evidence="2">The sequence shown here is derived from an EMBL/GenBank/DDBJ whole genome shotgun (WGS) entry which is preliminary data.</text>
</comment>